<evidence type="ECO:0000259" key="2">
    <source>
        <dbReference type="Pfam" id="PF17820"/>
    </source>
</evidence>
<dbReference type="Proteomes" id="UP000248688">
    <property type="component" value="Chromosome"/>
</dbReference>
<dbReference type="GO" id="GO:0008236">
    <property type="term" value="F:serine-type peptidase activity"/>
    <property type="evidence" value="ECO:0007669"/>
    <property type="project" value="InterPro"/>
</dbReference>
<protein>
    <submittedName>
        <fullName evidence="4">Peptidase</fullName>
    </submittedName>
</protein>
<dbReference type="GO" id="GO:0030288">
    <property type="term" value="C:outer membrane-bounded periplasmic space"/>
    <property type="evidence" value="ECO:0007669"/>
    <property type="project" value="TreeGrafter"/>
</dbReference>
<dbReference type="RefSeq" id="WP_112785178.1">
    <property type="nucleotide sequence ID" value="NZ_CP030041.1"/>
</dbReference>
<proteinExistence type="predicted"/>
<dbReference type="PROSITE" id="PS51257">
    <property type="entry name" value="PROKAR_LIPOPROTEIN"/>
    <property type="match status" value="1"/>
</dbReference>
<dbReference type="InterPro" id="IPR041613">
    <property type="entry name" value="Pept_S41_N"/>
</dbReference>
<dbReference type="Pfam" id="PF17820">
    <property type="entry name" value="PDZ_6"/>
    <property type="match status" value="1"/>
</dbReference>
<keyword evidence="5" id="KW-1185">Reference proteome</keyword>
<dbReference type="OrthoDB" id="7168509at2"/>
<dbReference type="AlphaFoldDB" id="A0A2Z4ILJ4"/>
<dbReference type="Gene3D" id="3.30.750.170">
    <property type="match status" value="1"/>
</dbReference>
<dbReference type="GO" id="GO:0006508">
    <property type="term" value="P:proteolysis"/>
    <property type="evidence" value="ECO:0007669"/>
    <property type="project" value="InterPro"/>
</dbReference>
<dbReference type="Gene3D" id="3.90.226.10">
    <property type="entry name" value="2-enoyl-CoA Hydratase, Chain A, domain 1"/>
    <property type="match status" value="1"/>
</dbReference>
<dbReference type="EMBL" id="CP030041">
    <property type="protein sequence ID" value="AWW31805.1"/>
    <property type="molecule type" value="Genomic_DNA"/>
</dbReference>
<evidence type="ECO:0000313" key="4">
    <source>
        <dbReference type="EMBL" id="AWW31805.1"/>
    </source>
</evidence>
<feature type="domain" description="PDZ" evidence="2">
    <location>
        <begin position="130"/>
        <end position="162"/>
    </location>
</feature>
<evidence type="ECO:0000259" key="1">
    <source>
        <dbReference type="Pfam" id="PF03572"/>
    </source>
</evidence>
<dbReference type="CDD" id="cd07561">
    <property type="entry name" value="Peptidase_S41_CPP_like"/>
    <property type="match status" value="1"/>
</dbReference>
<dbReference type="Gene3D" id="2.30.42.10">
    <property type="match status" value="1"/>
</dbReference>
<dbReference type="InterPro" id="IPR029045">
    <property type="entry name" value="ClpP/crotonase-like_dom_sf"/>
</dbReference>
<dbReference type="KEGG" id="est:DN752_17640"/>
<dbReference type="SUPFAM" id="SSF52096">
    <property type="entry name" value="ClpP/crotonase"/>
    <property type="match status" value="1"/>
</dbReference>
<evidence type="ECO:0000259" key="3">
    <source>
        <dbReference type="Pfam" id="PF18294"/>
    </source>
</evidence>
<dbReference type="Pfam" id="PF18294">
    <property type="entry name" value="Pept_S41_N"/>
    <property type="match status" value="1"/>
</dbReference>
<dbReference type="PANTHER" id="PTHR32060:SF30">
    <property type="entry name" value="CARBOXY-TERMINAL PROCESSING PROTEASE CTPA"/>
    <property type="match status" value="1"/>
</dbReference>
<dbReference type="Pfam" id="PF03572">
    <property type="entry name" value="Peptidase_S41"/>
    <property type="match status" value="1"/>
</dbReference>
<feature type="domain" description="Tail specific protease" evidence="1">
    <location>
        <begin position="224"/>
        <end position="385"/>
    </location>
</feature>
<sequence>MKISTTYNWLIALVFIAGFTISCSDRETEPNPRPTDDDDDVENPNIAINEWIWENMNLYYYWVKTMNDPIAIDSQPEKFFDTLLVKEDGFSVIYPNYEELVALLGGVKKEAGYEYTLFGESESNNNVIGIILYVKKGSPAEAAGIKRNDRFNQINGTTITRNNYLELTSSLSEAHSLTISRFDPDAAQGSGAFAELEEPITTNVTELTENPIFMDSIYTIENKKIGYLVYNFFAPGPNYSTDDSDTQYDQQLDDIFADFKAKGINELILDLRYNGGGYVTSAINLASLIGKGVSENDIFSKTAYNEDVQAYLQDTFGPDYFINKFKNKSENIGNQLESGSLHVITSEGTASSSELIINGLMPYMNVNIIGDQTYGKNVGSITIQDEENEDNQYGLLPIISKSFNSLDQSDYSTGFVPDIKAVEHQKDFIFYPLGDINETLLEITINDILGKENTASSRYKKVNALNIGGSTEASPRFGRMIESTPDFK</sequence>
<dbReference type="PANTHER" id="PTHR32060">
    <property type="entry name" value="TAIL-SPECIFIC PROTEASE"/>
    <property type="match status" value="1"/>
</dbReference>
<dbReference type="InterPro" id="IPR005151">
    <property type="entry name" value="Tail-specific_protease"/>
</dbReference>
<gene>
    <name evidence="4" type="ORF">DN752_17640</name>
</gene>
<organism evidence="4 5">
    <name type="scientific">Echinicola strongylocentroti</name>
    <dbReference type="NCBI Taxonomy" id="1795355"/>
    <lineage>
        <taxon>Bacteria</taxon>
        <taxon>Pseudomonadati</taxon>
        <taxon>Bacteroidota</taxon>
        <taxon>Cytophagia</taxon>
        <taxon>Cytophagales</taxon>
        <taxon>Cyclobacteriaceae</taxon>
        <taxon>Echinicola</taxon>
    </lineage>
</organism>
<accession>A0A2Z4ILJ4</accession>
<dbReference type="InterPro" id="IPR036034">
    <property type="entry name" value="PDZ_sf"/>
</dbReference>
<dbReference type="GO" id="GO:0004175">
    <property type="term" value="F:endopeptidase activity"/>
    <property type="evidence" value="ECO:0007669"/>
    <property type="project" value="TreeGrafter"/>
</dbReference>
<dbReference type="GO" id="GO:0007165">
    <property type="term" value="P:signal transduction"/>
    <property type="evidence" value="ECO:0007669"/>
    <property type="project" value="TreeGrafter"/>
</dbReference>
<reference evidence="4 5" key="1">
    <citation type="submission" date="2018-06" db="EMBL/GenBank/DDBJ databases">
        <title>Echinicola strongylocentroti sp. nov., isolated from a sea urchin Strongylocentrotus intermedius.</title>
        <authorList>
            <person name="Bae S.S."/>
        </authorList>
    </citation>
    <scope>NUCLEOTIDE SEQUENCE [LARGE SCALE GENOMIC DNA]</scope>
    <source>
        <strain evidence="4 5">MEBiC08714</strain>
    </source>
</reference>
<feature type="domain" description="Peptidase S41 N-terminal" evidence="3">
    <location>
        <begin position="47"/>
        <end position="91"/>
    </location>
</feature>
<evidence type="ECO:0000313" key="5">
    <source>
        <dbReference type="Proteomes" id="UP000248688"/>
    </source>
</evidence>
<name>A0A2Z4ILJ4_9BACT</name>
<dbReference type="InterPro" id="IPR041489">
    <property type="entry name" value="PDZ_6"/>
</dbReference>